<gene>
    <name evidence="3" type="ORF">LX95_00346</name>
</gene>
<accession>A0A2W7IWZ2</accession>
<dbReference type="Pfam" id="PF20448">
    <property type="entry name" value="DUF6705"/>
    <property type="match status" value="1"/>
</dbReference>
<dbReference type="Proteomes" id="UP000249542">
    <property type="component" value="Unassembled WGS sequence"/>
</dbReference>
<feature type="chain" id="PRO_5016011947" description="DUF6705 domain-containing protein" evidence="1">
    <location>
        <begin position="19"/>
        <end position="198"/>
    </location>
</feature>
<dbReference type="RefSeq" id="WP_111539691.1">
    <property type="nucleotide sequence ID" value="NZ_QKYV01000001.1"/>
</dbReference>
<keyword evidence="1" id="KW-0732">Signal</keyword>
<evidence type="ECO:0000256" key="1">
    <source>
        <dbReference type="SAM" id="SignalP"/>
    </source>
</evidence>
<dbReference type="EMBL" id="QKYV01000001">
    <property type="protein sequence ID" value="PZW44017.1"/>
    <property type="molecule type" value="Genomic_DNA"/>
</dbReference>
<feature type="domain" description="DUF6705" evidence="2">
    <location>
        <begin position="1"/>
        <end position="197"/>
    </location>
</feature>
<keyword evidence="4" id="KW-1185">Reference proteome</keyword>
<evidence type="ECO:0000313" key="3">
    <source>
        <dbReference type="EMBL" id="PZW44017.1"/>
    </source>
</evidence>
<dbReference type="InterPro" id="IPR046551">
    <property type="entry name" value="DUF6705"/>
</dbReference>
<name>A0A2W7IWZ2_9FLAO</name>
<feature type="signal peptide" evidence="1">
    <location>
        <begin position="1"/>
        <end position="18"/>
    </location>
</feature>
<dbReference type="AlphaFoldDB" id="A0A2W7IWZ2"/>
<proteinExistence type="predicted"/>
<comment type="caution">
    <text evidence="3">The sequence shown here is derived from an EMBL/GenBank/DDBJ whole genome shotgun (WGS) entry which is preliminary data.</text>
</comment>
<sequence length="198" mass="22689">MKLFQLLILFVICFACKAQNPIINIEDDDGSEITNAYYKDNNNLLDPFVGTWVFDNGTQYLKIVFEKKTMVDAGDYYEDLLIGEFQYKENGIELTNTLDKLTDPFLPYVYHHSIDGNYINTYQHTPFNDYTSDVFRIELIMCEPNGCSSNLDVRTATINGQQAIQIFKRGGIITVERGDPPLPEAIIPGGFYYLIKQH</sequence>
<organism evidence="3 4">
    <name type="scientific">Mesonia algae</name>
    <dbReference type="NCBI Taxonomy" id="213248"/>
    <lineage>
        <taxon>Bacteria</taxon>
        <taxon>Pseudomonadati</taxon>
        <taxon>Bacteroidota</taxon>
        <taxon>Flavobacteriia</taxon>
        <taxon>Flavobacteriales</taxon>
        <taxon>Flavobacteriaceae</taxon>
        <taxon>Mesonia</taxon>
    </lineage>
</organism>
<evidence type="ECO:0000259" key="2">
    <source>
        <dbReference type="Pfam" id="PF20448"/>
    </source>
</evidence>
<reference evidence="3 4" key="1">
    <citation type="submission" date="2018-06" db="EMBL/GenBank/DDBJ databases">
        <title>Genomic Encyclopedia of Archaeal and Bacterial Type Strains, Phase II (KMG-II): from individual species to whole genera.</title>
        <authorList>
            <person name="Goeker M."/>
        </authorList>
    </citation>
    <scope>NUCLEOTIDE SEQUENCE [LARGE SCALE GENOMIC DNA]</scope>
    <source>
        <strain evidence="3 4">DSM 15361</strain>
    </source>
</reference>
<evidence type="ECO:0000313" key="4">
    <source>
        <dbReference type="Proteomes" id="UP000249542"/>
    </source>
</evidence>
<protein>
    <recommendedName>
        <fullName evidence="2">DUF6705 domain-containing protein</fullName>
    </recommendedName>
</protein>